<dbReference type="PANTHER" id="PTHR23073">
    <property type="entry name" value="26S PROTEASOME REGULATORY SUBUNIT"/>
    <property type="match status" value="1"/>
</dbReference>
<dbReference type="CDD" id="cd19481">
    <property type="entry name" value="RecA-like_protease"/>
    <property type="match status" value="1"/>
</dbReference>
<comment type="similarity">
    <text evidence="1">Belongs to the AAA ATPase family.</text>
</comment>
<evidence type="ECO:0000313" key="5">
    <source>
        <dbReference type="EMBL" id="MCD7137677.1"/>
    </source>
</evidence>
<evidence type="ECO:0000259" key="4">
    <source>
        <dbReference type="SMART" id="SM00382"/>
    </source>
</evidence>
<dbReference type="EMBL" id="JAJPDJ010000029">
    <property type="protein sequence ID" value="MCD7137677.1"/>
    <property type="molecule type" value="Genomic_DNA"/>
</dbReference>
<keyword evidence="3" id="KW-0067">ATP-binding</keyword>
<accession>A0ABS8R9J0</accession>
<sequence length="345" mass="38966">MKKKDVVNLIKAHYNNNDNEFRAISNRIASEFNEMGDSELAAYITAQITNVDTVVPQSIKYDTKYLTEVKLDNTSLPLPSVIADDLKGIINAINHKMGIGRFLFEGAPGTGKTESAKQVARLLNRVLLTVDFNKVIDSKLGQTAKNIALVFDEINHMPNLSRVVILFDEIDSLALDRLDDRDVREMGRATSSVLKELDNVNPEAIIIATTNLYGKLDRAFRRRFDAVINFDRYSNEDLIDVAEAILNEDLSKFPGAGRDIKLFRKILKTSKEIPNPGELKNIIKVSLAFSDPQNPYDYLARFYKDLNNTQNLELSALRERGFTIREISILTNIPKSTVSRELKEK</sequence>
<dbReference type="InterPro" id="IPR003593">
    <property type="entry name" value="AAA+_ATPase"/>
</dbReference>
<dbReference type="Pfam" id="PF00004">
    <property type="entry name" value="AAA"/>
    <property type="match status" value="1"/>
</dbReference>
<dbReference type="InterPro" id="IPR050221">
    <property type="entry name" value="26S_Proteasome_ATPase"/>
</dbReference>
<dbReference type="InterPro" id="IPR003959">
    <property type="entry name" value="ATPase_AAA_core"/>
</dbReference>
<keyword evidence="2" id="KW-0547">Nucleotide-binding</keyword>
<protein>
    <submittedName>
        <fullName evidence="5">AAA family ATPase</fullName>
    </submittedName>
</protein>
<dbReference type="SMART" id="SM00382">
    <property type="entry name" value="AAA"/>
    <property type="match status" value="1"/>
</dbReference>
<reference evidence="5 6" key="1">
    <citation type="submission" date="2021-12" db="EMBL/GenBank/DDBJ databases">
        <title>A phylogenomic analysis of Limosilactobacillus reuteri reveals ancient and stable evolutionary relationships with rodents and birds and zoonotic transmission to humans.</title>
        <authorList>
            <person name="Li F."/>
            <person name="Li X."/>
            <person name="Cheng C."/>
            <person name="Tollenaar S."/>
            <person name="Zhang J.S."/>
            <person name="Simpson D."/>
            <person name="Tasseva G."/>
            <person name="Perez-Munoz M.E."/>
            <person name="Frese S."/>
            <person name="Gaenzle M.G."/>
            <person name="Walter J."/>
            <person name="Zheng J."/>
        </authorList>
    </citation>
    <scope>NUCLEOTIDE SEQUENCE [LARGE SCALE GENOMIC DNA]</scope>
    <source>
        <strain evidence="5 6">WF-AF5-A</strain>
    </source>
</reference>
<name>A0ABS8R9J0_9LACO</name>
<dbReference type="InterPro" id="IPR027417">
    <property type="entry name" value="P-loop_NTPase"/>
</dbReference>
<gene>
    <name evidence="5" type="ORF">LTY59_00300</name>
</gene>
<dbReference type="SUPFAM" id="SSF52540">
    <property type="entry name" value="P-loop containing nucleoside triphosphate hydrolases"/>
    <property type="match status" value="1"/>
</dbReference>
<comment type="caution">
    <text evidence="5">The sequence shown here is derived from an EMBL/GenBank/DDBJ whole genome shotgun (WGS) entry which is preliminary data.</text>
</comment>
<dbReference type="Proteomes" id="UP001200032">
    <property type="component" value="Unassembled WGS sequence"/>
</dbReference>
<dbReference type="Gene3D" id="3.40.50.300">
    <property type="entry name" value="P-loop containing nucleotide triphosphate hydrolases"/>
    <property type="match status" value="1"/>
</dbReference>
<evidence type="ECO:0000256" key="2">
    <source>
        <dbReference type="ARBA" id="ARBA00022741"/>
    </source>
</evidence>
<organism evidence="5 6">
    <name type="scientific">Limosilactobacillus balticus</name>
    <dbReference type="NCBI Taxonomy" id="2759747"/>
    <lineage>
        <taxon>Bacteria</taxon>
        <taxon>Bacillati</taxon>
        <taxon>Bacillota</taxon>
        <taxon>Bacilli</taxon>
        <taxon>Lactobacillales</taxon>
        <taxon>Lactobacillaceae</taxon>
        <taxon>Limosilactobacillus</taxon>
    </lineage>
</organism>
<proteinExistence type="inferred from homology"/>
<evidence type="ECO:0000256" key="1">
    <source>
        <dbReference type="ARBA" id="ARBA00006914"/>
    </source>
</evidence>
<keyword evidence="6" id="KW-1185">Reference proteome</keyword>
<evidence type="ECO:0000313" key="6">
    <source>
        <dbReference type="Proteomes" id="UP001200032"/>
    </source>
</evidence>
<feature type="domain" description="AAA+ ATPase" evidence="4">
    <location>
        <begin position="98"/>
        <end position="234"/>
    </location>
</feature>
<dbReference type="RefSeq" id="WP_086131983.1">
    <property type="nucleotide sequence ID" value="NZ_JACIVH010000034.1"/>
</dbReference>
<evidence type="ECO:0000256" key="3">
    <source>
        <dbReference type="ARBA" id="ARBA00022840"/>
    </source>
</evidence>